<dbReference type="Pfam" id="PF22062">
    <property type="entry name" value="OB_DPOA2"/>
    <property type="match status" value="1"/>
</dbReference>
<evidence type="ECO:0000256" key="1">
    <source>
        <dbReference type="ARBA" id="ARBA00004123"/>
    </source>
</evidence>
<dbReference type="PIRSF" id="PIRSF018300">
    <property type="entry name" value="DNA_pol_alph_2"/>
    <property type="match status" value="1"/>
</dbReference>
<reference evidence="9" key="1">
    <citation type="submission" date="2021-06" db="EMBL/GenBank/DDBJ databases">
        <authorList>
            <person name="Hodson N. C."/>
            <person name="Mongue J. A."/>
            <person name="Jaron S. K."/>
        </authorList>
    </citation>
    <scope>NUCLEOTIDE SEQUENCE</scope>
</reference>
<feature type="domain" description="DNA polymerase alpha/delta/epsilon subunit B" evidence="7">
    <location>
        <begin position="305"/>
        <end position="435"/>
    </location>
</feature>
<dbReference type="InterPro" id="IPR016722">
    <property type="entry name" value="DNA_pol_alpha_bsu"/>
</dbReference>
<keyword evidence="4" id="KW-0235">DNA replication</keyword>
<dbReference type="InterPro" id="IPR054300">
    <property type="entry name" value="OB_DPOA2"/>
</dbReference>
<evidence type="ECO:0000256" key="5">
    <source>
        <dbReference type="ARBA" id="ARBA00023242"/>
    </source>
</evidence>
<feature type="domain" description="DNA polymerase alpha/delta/epsilon subunit B" evidence="7">
    <location>
        <begin position="254"/>
        <end position="300"/>
    </location>
</feature>
<sequence>MDYLDDDVSKLYGINTIYKARPEVEEALKTPDGRGNVQKGPRRIAGTPKGIYSSPSVYTPVPLSESENYGGRTGKGDVVFRYNCSDSTDWSEVKDVKWEVELFKSEDNQHGFLQKDAKFMFQKARDMAVAMNRAIHNLATTIIDENDLEGYQSLKESTTEVAIYVGRVRGDGNGKLTAGSVYFEGTLESSDGHVVSLDLSSLDECFLFPGQVVALGGSNNLGKCVVVKNVFSPRPLPFPEMPLKINRNTGPLNIMIAAGPFTPPDSLSFEAFDDLLEKIKEVKPGVCILLGPFLDDAHAKLDEFVESSREVHHLPVYPTPPYNICNDNNSIIKIGEDIITAVPDPSTISIGGVVIGLTSTDILTHIQENILAHATIHTDRFSRIAREMLSQRSFYPFYPPSENVPLDIDLWTKYAQMECTPHILVLPSKLNPFIKDVDKTVTLNPGKLASGKRTYARLQIEVPDDSLGCVNVADITMGEIVKI</sequence>
<evidence type="ECO:0000313" key="9">
    <source>
        <dbReference type="EMBL" id="CAG7836305.1"/>
    </source>
</evidence>
<dbReference type="OrthoDB" id="336885at2759"/>
<dbReference type="AlphaFoldDB" id="A0A8J2LND5"/>
<keyword evidence="10" id="KW-1185">Reference proteome</keyword>
<name>A0A8J2LND5_9HEXA</name>
<dbReference type="GO" id="GO:0006270">
    <property type="term" value="P:DNA replication initiation"/>
    <property type="evidence" value="ECO:0007669"/>
    <property type="project" value="TreeGrafter"/>
</dbReference>
<feature type="domain" description="DNA polymerase alpha subunit B OB" evidence="8">
    <location>
        <begin position="133"/>
        <end position="231"/>
    </location>
</feature>
<dbReference type="GO" id="GO:0005658">
    <property type="term" value="C:alpha DNA polymerase:primase complex"/>
    <property type="evidence" value="ECO:0007669"/>
    <property type="project" value="TreeGrafter"/>
</dbReference>
<evidence type="ECO:0000256" key="6">
    <source>
        <dbReference type="SAM" id="MobiDB-lite"/>
    </source>
</evidence>
<dbReference type="Pfam" id="PF04042">
    <property type="entry name" value="DNA_pol_E_B"/>
    <property type="match status" value="2"/>
</dbReference>
<comment type="subcellular location">
    <subcellularLocation>
        <location evidence="1">Nucleus</location>
    </subcellularLocation>
</comment>
<dbReference type="PANTHER" id="PTHR23061">
    <property type="entry name" value="DNA POLYMERASE 2 ALPHA 70 KDA SUBUNIT"/>
    <property type="match status" value="1"/>
</dbReference>
<keyword evidence="5" id="KW-0539">Nucleus</keyword>
<accession>A0A8J2LND5</accession>
<feature type="region of interest" description="Disordered" evidence="6">
    <location>
        <begin position="28"/>
        <end position="51"/>
    </location>
</feature>
<organism evidence="9 10">
    <name type="scientific">Allacma fusca</name>
    <dbReference type="NCBI Taxonomy" id="39272"/>
    <lineage>
        <taxon>Eukaryota</taxon>
        <taxon>Metazoa</taxon>
        <taxon>Ecdysozoa</taxon>
        <taxon>Arthropoda</taxon>
        <taxon>Hexapoda</taxon>
        <taxon>Collembola</taxon>
        <taxon>Symphypleona</taxon>
        <taxon>Sminthuridae</taxon>
        <taxon>Allacma</taxon>
    </lineage>
</organism>
<evidence type="ECO:0000256" key="2">
    <source>
        <dbReference type="ARBA" id="ARBA00007299"/>
    </source>
</evidence>
<evidence type="ECO:0000256" key="4">
    <source>
        <dbReference type="ARBA" id="ARBA00022705"/>
    </source>
</evidence>
<dbReference type="PANTHER" id="PTHR23061:SF12">
    <property type="entry name" value="DNA POLYMERASE ALPHA SUBUNIT B"/>
    <property type="match status" value="1"/>
</dbReference>
<protein>
    <recommendedName>
        <fullName evidence="3">DNA polymerase alpha subunit B</fullName>
    </recommendedName>
</protein>
<dbReference type="EMBL" id="CAJVCH010570970">
    <property type="protein sequence ID" value="CAG7836305.1"/>
    <property type="molecule type" value="Genomic_DNA"/>
</dbReference>
<dbReference type="GO" id="GO:0003677">
    <property type="term" value="F:DNA binding"/>
    <property type="evidence" value="ECO:0007669"/>
    <property type="project" value="InterPro"/>
</dbReference>
<comment type="caution">
    <text evidence="9">The sequence shown here is derived from an EMBL/GenBank/DDBJ whole genome shotgun (WGS) entry which is preliminary data.</text>
</comment>
<evidence type="ECO:0000259" key="8">
    <source>
        <dbReference type="Pfam" id="PF22062"/>
    </source>
</evidence>
<dbReference type="Proteomes" id="UP000708208">
    <property type="component" value="Unassembled WGS sequence"/>
</dbReference>
<evidence type="ECO:0000256" key="3">
    <source>
        <dbReference type="ARBA" id="ARBA00018596"/>
    </source>
</evidence>
<proteinExistence type="inferred from homology"/>
<gene>
    <name evidence="9" type="ORF">AFUS01_LOCUS45562</name>
</gene>
<dbReference type="InterPro" id="IPR007185">
    <property type="entry name" value="DNA_pol_a/d/e_bsu"/>
</dbReference>
<evidence type="ECO:0000259" key="7">
    <source>
        <dbReference type="Pfam" id="PF04042"/>
    </source>
</evidence>
<comment type="similarity">
    <text evidence="2">Belongs to the DNA polymerase alpha subunit B family.</text>
</comment>
<evidence type="ECO:0000313" key="10">
    <source>
        <dbReference type="Proteomes" id="UP000708208"/>
    </source>
</evidence>